<keyword evidence="2" id="KW-1133">Transmembrane helix</keyword>
<evidence type="ECO:0000256" key="2">
    <source>
        <dbReference type="SAM" id="Phobius"/>
    </source>
</evidence>
<evidence type="ECO:0000256" key="1">
    <source>
        <dbReference type="SAM" id="MobiDB-lite"/>
    </source>
</evidence>
<dbReference type="Proteomes" id="UP000245461">
    <property type="component" value="Unassembled WGS sequence"/>
</dbReference>
<dbReference type="AlphaFoldDB" id="A0A317EK83"/>
<feature type="region of interest" description="Disordered" evidence="1">
    <location>
        <begin position="1"/>
        <end position="31"/>
    </location>
</feature>
<proteinExistence type="predicted"/>
<accession>A0A317EK83</accession>
<keyword evidence="2" id="KW-0812">Transmembrane</keyword>
<feature type="compositionally biased region" description="Basic and acidic residues" evidence="1">
    <location>
        <begin position="1"/>
        <end position="11"/>
    </location>
</feature>
<keyword evidence="4" id="KW-1185">Reference proteome</keyword>
<sequence>MDQKVSGETPRRSGARGRSPGAGLVPPGSAPRWVRLERPANDNIAPLRKRIARGVMLALPWVAAGFAVWEIIRLF</sequence>
<reference evidence="3 4" key="1">
    <citation type="submission" date="2018-05" db="EMBL/GenBank/DDBJ databases">
        <title>Zavarzinia sp. HR-AS.</title>
        <authorList>
            <person name="Lee Y."/>
            <person name="Jeon C.O."/>
        </authorList>
    </citation>
    <scope>NUCLEOTIDE SEQUENCE [LARGE SCALE GENOMIC DNA]</scope>
    <source>
        <strain evidence="3 4">HR-AS</strain>
    </source>
</reference>
<protein>
    <submittedName>
        <fullName evidence="3">Uncharacterized protein</fullName>
    </submittedName>
</protein>
<comment type="caution">
    <text evidence="3">The sequence shown here is derived from an EMBL/GenBank/DDBJ whole genome shotgun (WGS) entry which is preliminary data.</text>
</comment>
<name>A0A317EK83_9PROT</name>
<organism evidence="3 4">
    <name type="scientific">Zavarzinia aquatilis</name>
    <dbReference type="NCBI Taxonomy" id="2211142"/>
    <lineage>
        <taxon>Bacteria</taxon>
        <taxon>Pseudomonadati</taxon>
        <taxon>Pseudomonadota</taxon>
        <taxon>Alphaproteobacteria</taxon>
        <taxon>Rhodospirillales</taxon>
        <taxon>Zavarziniaceae</taxon>
        <taxon>Zavarzinia</taxon>
    </lineage>
</organism>
<gene>
    <name evidence="3" type="ORF">DKG74_02460</name>
</gene>
<evidence type="ECO:0000313" key="3">
    <source>
        <dbReference type="EMBL" id="PWR25833.1"/>
    </source>
</evidence>
<keyword evidence="2" id="KW-0472">Membrane</keyword>
<evidence type="ECO:0000313" key="4">
    <source>
        <dbReference type="Proteomes" id="UP000245461"/>
    </source>
</evidence>
<feature type="transmembrane region" description="Helical" evidence="2">
    <location>
        <begin position="54"/>
        <end position="72"/>
    </location>
</feature>
<dbReference type="EMBL" id="QGLE01000001">
    <property type="protein sequence ID" value="PWR25833.1"/>
    <property type="molecule type" value="Genomic_DNA"/>
</dbReference>